<name>A0A445MXQ3_9BACT</name>
<sequence>MEEKDRFMQEILDREWEMFKEVKSAAYASCQNSPETFRKVRGSIFQLWPAELMAAYLIELSNARQSGRNLITEKYARMDNLIPPINTNPVIDKIVEIETEWQQEIRRQYPALYQRCCRSTDKTDDGMNFSVYLKCELETYGDMALDIYYKWVSDAKQLGINYSLTMLNNLVINSGFKDLEEAEAFWAAKMKGE</sequence>
<evidence type="ECO:0000313" key="1">
    <source>
        <dbReference type="EMBL" id="SPD74189.1"/>
    </source>
</evidence>
<proteinExistence type="predicted"/>
<accession>A0A445MXQ3</accession>
<protein>
    <recommendedName>
        <fullName evidence="2">DUF4125 family protein</fullName>
    </recommendedName>
</protein>
<organism evidence="1">
    <name type="scientific">uncultured Desulfobacterium sp</name>
    <dbReference type="NCBI Taxonomy" id="201089"/>
    <lineage>
        <taxon>Bacteria</taxon>
        <taxon>Pseudomonadati</taxon>
        <taxon>Thermodesulfobacteriota</taxon>
        <taxon>Desulfobacteria</taxon>
        <taxon>Desulfobacterales</taxon>
        <taxon>Desulfobacteriaceae</taxon>
        <taxon>Desulfobacterium</taxon>
        <taxon>environmental samples</taxon>
    </lineage>
</organism>
<evidence type="ECO:0008006" key="2">
    <source>
        <dbReference type="Google" id="ProtNLM"/>
    </source>
</evidence>
<dbReference type="AlphaFoldDB" id="A0A445MXQ3"/>
<reference evidence="1" key="1">
    <citation type="submission" date="2018-01" db="EMBL/GenBank/DDBJ databases">
        <authorList>
            <person name="Regsiter A."/>
            <person name="William W."/>
        </authorList>
    </citation>
    <scope>NUCLEOTIDE SEQUENCE</scope>
    <source>
        <strain evidence="1">TRIP AH-1</strain>
    </source>
</reference>
<dbReference type="InterPro" id="IPR025191">
    <property type="entry name" value="DUF4125"/>
</dbReference>
<gene>
    <name evidence="1" type="ORF">PITCH_A2100006</name>
</gene>
<dbReference type="Pfam" id="PF13526">
    <property type="entry name" value="DUF4125"/>
    <property type="match status" value="1"/>
</dbReference>
<dbReference type="EMBL" id="OJIN01000125">
    <property type="protein sequence ID" value="SPD74189.1"/>
    <property type="molecule type" value="Genomic_DNA"/>
</dbReference>